<dbReference type="AlphaFoldDB" id="A0A844FLF4"/>
<feature type="domain" description="EfeO-type cupredoxin-like" evidence="1">
    <location>
        <begin position="17"/>
        <end position="123"/>
    </location>
</feature>
<dbReference type="RefSeq" id="WP_008461760.1">
    <property type="nucleotide sequence ID" value="NZ_VUMW01000005.1"/>
</dbReference>
<dbReference type="InterPro" id="IPR028096">
    <property type="entry name" value="EfeO_Cupredoxin"/>
</dbReference>
<organism evidence="2 3">
    <name type="scientific">Lactobacillus equicursoris</name>
    <dbReference type="NCBI Taxonomy" id="420645"/>
    <lineage>
        <taxon>Bacteria</taxon>
        <taxon>Bacillati</taxon>
        <taxon>Bacillota</taxon>
        <taxon>Bacilli</taxon>
        <taxon>Lactobacillales</taxon>
        <taxon>Lactobacillaceae</taxon>
        <taxon>Lactobacillus</taxon>
    </lineage>
</organism>
<evidence type="ECO:0000313" key="2">
    <source>
        <dbReference type="EMBL" id="MST79400.1"/>
    </source>
</evidence>
<reference evidence="2 3" key="1">
    <citation type="submission" date="2019-08" db="EMBL/GenBank/DDBJ databases">
        <title>In-depth cultivation of the pig gut microbiome towards novel bacterial diversity and tailored functional studies.</title>
        <authorList>
            <person name="Wylensek D."/>
            <person name="Hitch T.C.A."/>
            <person name="Clavel T."/>
        </authorList>
    </citation>
    <scope>NUCLEOTIDE SEQUENCE [LARGE SCALE GENOMIC DNA]</scope>
    <source>
        <strain evidence="2 3">WCA-470BD-2E</strain>
    </source>
</reference>
<protein>
    <submittedName>
        <fullName evidence="2">Cupredoxin domain-containing protein</fullName>
    </submittedName>
</protein>
<dbReference type="InterPro" id="IPR008972">
    <property type="entry name" value="Cupredoxin"/>
</dbReference>
<sequence>MLMKILVVAIALALTALTCWWFFGNFDKKQAHAEIINGQQEGRVVVKGGYEPEVLYLKQGVPAEITFDMEDQTACLSRVVFPDLGVDQDLTLAKESKIVIPTDKKGEIDYACGMNMFHGKVIVQ</sequence>
<evidence type="ECO:0000259" key="1">
    <source>
        <dbReference type="Pfam" id="PF13473"/>
    </source>
</evidence>
<proteinExistence type="predicted"/>
<dbReference type="Gene3D" id="2.60.40.420">
    <property type="entry name" value="Cupredoxins - blue copper proteins"/>
    <property type="match status" value="1"/>
</dbReference>
<dbReference type="Pfam" id="PF13473">
    <property type="entry name" value="Cupredoxin_1"/>
    <property type="match status" value="1"/>
</dbReference>
<dbReference type="EMBL" id="VUMW01000005">
    <property type="protein sequence ID" value="MST79400.1"/>
    <property type="molecule type" value="Genomic_DNA"/>
</dbReference>
<name>A0A844FLF4_9LACO</name>
<gene>
    <name evidence="2" type="ORF">FYJ61_02660</name>
</gene>
<evidence type="ECO:0000313" key="3">
    <source>
        <dbReference type="Proteomes" id="UP000452141"/>
    </source>
</evidence>
<accession>A0A844FLF4</accession>
<comment type="caution">
    <text evidence="2">The sequence shown here is derived from an EMBL/GenBank/DDBJ whole genome shotgun (WGS) entry which is preliminary data.</text>
</comment>
<dbReference type="SUPFAM" id="SSF49503">
    <property type="entry name" value="Cupredoxins"/>
    <property type="match status" value="1"/>
</dbReference>
<dbReference type="Proteomes" id="UP000452141">
    <property type="component" value="Unassembled WGS sequence"/>
</dbReference>